<name>A0A8F5ZIA4_METHU</name>
<evidence type="ECO:0000313" key="2">
    <source>
        <dbReference type="Proteomes" id="UP000694228"/>
    </source>
</evidence>
<organism evidence="1 2">
    <name type="scientific">Methanospirillum hungatei</name>
    <dbReference type="NCBI Taxonomy" id="2203"/>
    <lineage>
        <taxon>Archaea</taxon>
        <taxon>Methanobacteriati</taxon>
        <taxon>Methanobacteriota</taxon>
        <taxon>Stenosarchaea group</taxon>
        <taxon>Methanomicrobia</taxon>
        <taxon>Methanomicrobiales</taxon>
        <taxon>Methanospirillaceae</taxon>
        <taxon>Methanospirillum</taxon>
    </lineage>
</organism>
<gene>
    <name evidence="1" type="ORF">KSK55_06650</name>
</gene>
<proteinExistence type="predicted"/>
<protein>
    <submittedName>
        <fullName evidence="1">Uncharacterized protein</fullName>
    </submittedName>
</protein>
<dbReference type="AlphaFoldDB" id="A0A8F5ZIA4"/>
<accession>A0A8F5ZIA4</accession>
<reference evidence="1 2" key="1">
    <citation type="submission" date="2021-06" db="EMBL/GenBank/DDBJ databases">
        <title>Complete genome sequence of the secondary alcohol utilizing methanogen Methanospirillum hungatei strain GP1.</title>
        <authorList>
            <person name="Day L.A."/>
            <person name="Costa K.C."/>
        </authorList>
    </citation>
    <scope>NUCLEOTIDE SEQUENCE [LARGE SCALE GENOMIC DNA]</scope>
    <source>
        <strain evidence="1 2">GP1</strain>
    </source>
</reference>
<dbReference type="Proteomes" id="UP000694228">
    <property type="component" value="Chromosome"/>
</dbReference>
<dbReference type="EMBL" id="CP077107">
    <property type="protein sequence ID" value="QXO96043.1"/>
    <property type="molecule type" value="Genomic_DNA"/>
</dbReference>
<sequence>MTEDDTIDTGNNIHNRSTRHNISEKEIIERFIRQSIYIPTNDSSEPIPERDMASLIEKFFPELEKPETIEFKKMAEEQKNLIIDIIKQESGDKTIPQICKILDSKGINHTVARNVLLELYHSNKILLDRDECICWTYNPVLAGFYRSRPELQIR</sequence>
<evidence type="ECO:0000313" key="1">
    <source>
        <dbReference type="EMBL" id="QXO96043.1"/>
    </source>
</evidence>